<dbReference type="EMBL" id="JAUEPH010000006">
    <property type="protein sequence ID" value="MDN3205283.1"/>
    <property type="molecule type" value="Genomic_DNA"/>
</dbReference>
<dbReference type="InterPro" id="IPR013078">
    <property type="entry name" value="His_Pase_superF_clade-1"/>
</dbReference>
<dbReference type="SUPFAM" id="SSF53254">
    <property type="entry name" value="Phosphoglycerate mutase-like"/>
    <property type="match status" value="1"/>
</dbReference>
<proteinExistence type="predicted"/>
<protein>
    <submittedName>
        <fullName evidence="1">Phosphoglycerate mutase family protein</fullName>
        <ecNumber evidence="1">5.4.-.-</ecNumber>
    </submittedName>
</protein>
<comment type="caution">
    <text evidence="1">The sequence shown here is derived from an EMBL/GenBank/DDBJ whole genome shotgun (WGS) entry which is preliminary data.</text>
</comment>
<dbReference type="Pfam" id="PF00300">
    <property type="entry name" value="His_Phos_1"/>
    <property type="match status" value="1"/>
</dbReference>
<dbReference type="InterPro" id="IPR029033">
    <property type="entry name" value="His_PPase_superfam"/>
</dbReference>
<keyword evidence="1" id="KW-0413">Isomerase</keyword>
<evidence type="ECO:0000313" key="2">
    <source>
        <dbReference type="Proteomes" id="UP001171916"/>
    </source>
</evidence>
<dbReference type="CDD" id="cd07067">
    <property type="entry name" value="HP_PGM_like"/>
    <property type="match status" value="1"/>
</dbReference>
<sequence length="169" mass="19311">MKNLLFLFLVSIFLYACGTKSKPKTIYIVRHAEKHLTQDRDPELAQVGMFRSIKLSQILADKDIKHIYSTNYKRTRHTAQPTSDDTRLPIQIYDPAKQEEFAELLKGLEGNVLVVGHSNTAPRLVNILLGEEGKYPDLEDVDYENIYIVSMDEGGTTSEIKTFKDFSEQ</sequence>
<keyword evidence="2" id="KW-1185">Reference proteome</keyword>
<dbReference type="Proteomes" id="UP001171916">
    <property type="component" value="Unassembled WGS sequence"/>
</dbReference>
<reference evidence="1" key="1">
    <citation type="submission" date="2023-06" db="EMBL/GenBank/DDBJ databases">
        <title>Robiginitalea aurantiacus sp. nov. and Algoriphagus sediminis sp. nov., isolated from coastal sediment.</title>
        <authorList>
            <person name="Zhou Z.Y."/>
            <person name="An J."/>
            <person name="Jia Y.W."/>
            <person name="Du Z.J."/>
        </authorList>
    </citation>
    <scope>NUCLEOTIDE SEQUENCE</scope>
    <source>
        <strain evidence="1">C2-7</strain>
    </source>
</reference>
<dbReference type="EC" id="5.4.-.-" evidence="1"/>
<name>A0ABT7YFI2_9BACT</name>
<dbReference type="RefSeq" id="WP_290001472.1">
    <property type="nucleotide sequence ID" value="NZ_JAUEPH010000006.1"/>
</dbReference>
<gene>
    <name evidence="1" type="ORF">QVH07_14060</name>
</gene>
<accession>A0ABT7YFI2</accession>
<dbReference type="Gene3D" id="3.40.50.1240">
    <property type="entry name" value="Phosphoglycerate mutase-like"/>
    <property type="match status" value="1"/>
</dbReference>
<dbReference type="PROSITE" id="PS51257">
    <property type="entry name" value="PROKAR_LIPOPROTEIN"/>
    <property type="match status" value="1"/>
</dbReference>
<evidence type="ECO:0000313" key="1">
    <source>
        <dbReference type="EMBL" id="MDN3205283.1"/>
    </source>
</evidence>
<dbReference type="GO" id="GO:0016853">
    <property type="term" value="F:isomerase activity"/>
    <property type="evidence" value="ECO:0007669"/>
    <property type="project" value="UniProtKB-KW"/>
</dbReference>
<organism evidence="1 2">
    <name type="scientific">Algoriphagus sediminis</name>
    <dbReference type="NCBI Taxonomy" id="3057113"/>
    <lineage>
        <taxon>Bacteria</taxon>
        <taxon>Pseudomonadati</taxon>
        <taxon>Bacteroidota</taxon>
        <taxon>Cytophagia</taxon>
        <taxon>Cytophagales</taxon>
        <taxon>Cyclobacteriaceae</taxon>
        <taxon>Algoriphagus</taxon>
    </lineage>
</organism>